<dbReference type="GO" id="GO:0005634">
    <property type="term" value="C:nucleus"/>
    <property type="evidence" value="ECO:0007669"/>
    <property type="project" value="TreeGrafter"/>
</dbReference>
<keyword evidence="3" id="KW-1185">Reference proteome</keyword>
<feature type="compositionally biased region" description="Low complexity" evidence="1">
    <location>
        <begin position="32"/>
        <end position="50"/>
    </location>
</feature>
<reference evidence="2" key="2">
    <citation type="submission" date="2023-02" db="EMBL/GenBank/DDBJ databases">
        <authorList>
            <person name="Swenson N.G."/>
            <person name="Wegrzyn J.L."/>
            <person name="Mcevoy S.L."/>
        </authorList>
    </citation>
    <scope>NUCLEOTIDE SEQUENCE</scope>
    <source>
        <strain evidence="2">91603</strain>
        <tissue evidence="2">Leaf</tissue>
    </source>
</reference>
<evidence type="ECO:0000313" key="2">
    <source>
        <dbReference type="EMBL" id="KAI9180844.1"/>
    </source>
</evidence>
<proteinExistence type="predicted"/>
<gene>
    <name evidence="2" type="ORF">LWI28_008668</name>
</gene>
<evidence type="ECO:0000256" key="1">
    <source>
        <dbReference type="SAM" id="MobiDB-lite"/>
    </source>
</evidence>
<sequence length="435" mass="49153">MKLKINKACDLSSISVLPPHSRRSSIAPAGPQGPQSSQFRSQSSQQSFSQGLSSQHGLFSQFSQSSLDDVVTNDQRVNSQERENAVKKFSCLPPVSYTREESQMPITRSSNNSIRKWNTTSVPDQRSQISEELERRFGMLDTSLKRFGMILDSTQSDLMQVNRGSKDVSLEMEKMRQKLGAYDTSMQLMNKRQEDIKTSIDGGLKSLSDQLRKDIYQDQFKKILLMLSTLPEQIEASLMKLQIELCNIFAKEMQAMASSLKSPNQIGQVTTIKKRAGRCATRQKRPGTIKSPTVPPKICGKSTEVPKVELGGWNSVKKERATTKKRIPANERKKRGVSSVGQARECRISIDSDEDIERGFSCLINQKETGIPLEGGRKWRRHRRTFLEDKALYFFNQSIFYFLRDGPNTTTQNIKTPTLTYSSSTNLKKIVSKEA</sequence>
<feature type="compositionally biased region" description="Polar residues" evidence="1">
    <location>
        <begin position="104"/>
        <end position="127"/>
    </location>
</feature>
<feature type="region of interest" description="Disordered" evidence="1">
    <location>
        <begin position="276"/>
        <end position="300"/>
    </location>
</feature>
<dbReference type="AlphaFoldDB" id="A0AAD5IYH0"/>
<feature type="region of interest" description="Disordered" evidence="1">
    <location>
        <begin position="16"/>
        <end position="50"/>
    </location>
</feature>
<dbReference type="GO" id="GO:0009556">
    <property type="term" value="P:microsporogenesis"/>
    <property type="evidence" value="ECO:0007669"/>
    <property type="project" value="TreeGrafter"/>
</dbReference>
<dbReference type="GO" id="GO:0009553">
    <property type="term" value="P:embryo sac development"/>
    <property type="evidence" value="ECO:0007669"/>
    <property type="project" value="TreeGrafter"/>
</dbReference>
<dbReference type="GO" id="GO:0070192">
    <property type="term" value="P:chromosome organization involved in meiotic cell cycle"/>
    <property type="evidence" value="ECO:0007669"/>
    <property type="project" value="InterPro"/>
</dbReference>
<dbReference type="EMBL" id="JAJSOW010000101">
    <property type="protein sequence ID" value="KAI9180844.1"/>
    <property type="molecule type" value="Genomic_DNA"/>
</dbReference>
<comment type="caution">
    <text evidence="2">The sequence shown here is derived from an EMBL/GenBank/DDBJ whole genome shotgun (WGS) entry which is preliminary data.</text>
</comment>
<feature type="region of interest" description="Disordered" evidence="1">
    <location>
        <begin position="99"/>
        <end position="127"/>
    </location>
</feature>
<dbReference type="GO" id="GO:0042138">
    <property type="term" value="P:meiotic DNA double-strand break formation"/>
    <property type="evidence" value="ECO:0007669"/>
    <property type="project" value="TreeGrafter"/>
</dbReference>
<dbReference type="PANTHER" id="PTHR37695:SF1">
    <property type="entry name" value="RECOMBINATION INITIATION DEFECTS 3-RELATED"/>
    <property type="match status" value="1"/>
</dbReference>
<evidence type="ECO:0000313" key="3">
    <source>
        <dbReference type="Proteomes" id="UP001064489"/>
    </source>
</evidence>
<name>A0AAD5IYH0_ACENE</name>
<organism evidence="2 3">
    <name type="scientific">Acer negundo</name>
    <name type="common">Box elder</name>
    <dbReference type="NCBI Taxonomy" id="4023"/>
    <lineage>
        <taxon>Eukaryota</taxon>
        <taxon>Viridiplantae</taxon>
        <taxon>Streptophyta</taxon>
        <taxon>Embryophyta</taxon>
        <taxon>Tracheophyta</taxon>
        <taxon>Spermatophyta</taxon>
        <taxon>Magnoliopsida</taxon>
        <taxon>eudicotyledons</taxon>
        <taxon>Gunneridae</taxon>
        <taxon>Pentapetalae</taxon>
        <taxon>rosids</taxon>
        <taxon>malvids</taxon>
        <taxon>Sapindales</taxon>
        <taxon>Sapindaceae</taxon>
        <taxon>Hippocastanoideae</taxon>
        <taxon>Acereae</taxon>
        <taxon>Acer</taxon>
    </lineage>
</organism>
<dbReference type="InterPro" id="IPR034546">
    <property type="entry name" value="PAIR1"/>
</dbReference>
<accession>A0AAD5IYH0</accession>
<reference evidence="2" key="1">
    <citation type="journal article" date="2022" name="Plant J.">
        <title>Strategies of tolerance reflected in two North American maple genomes.</title>
        <authorList>
            <person name="McEvoy S.L."/>
            <person name="Sezen U.U."/>
            <person name="Trouern-Trend A."/>
            <person name="McMahon S.M."/>
            <person name="Schaberg P.G."/>
            <person name="Yang J."/>
            <person name="Wegrzyn J.L."/>
            <person name="Swenson N.G."/>
        </authorList>
    </citation>
    <scope>NUCLEOTIDE SEQUENCE</scope>
    <source>
        <strain evidence="2">91603</strain>
    </source>
</reference>
<feature type="compositionally biased region" description="Basic residues" evidence="1">
    <location>
        <begin position="276"/>
        <end position="287"/>
    </location>
</feature>
<dbReference type="PANTHER" id="PTHR37695">
    <property type="entry name" value="RECOMBINATION INITIATION DEFECTS 3-RELATED"/>
    <property type="match status" value="1"/>
</dbReference>
<protein>
    <submittedName>
        <fullName evidence="2">Uncharacterized protein</fullName>
    </submittedName>
</protein>
<dbReference type="Proteomes" id="UP001064489">
    <property type="component" value="Chromosome 4"/>
</dbReference>